<sequence length="172" mass="18226">WSCGSNYNGELGRGGVKEGSFTIYPVHISSTVSIIQISAGRSHSMAVSDDGRLFAWGSNSHGQLAMSTDVLNSDIPKRVPSLPETVQVACGASHTVSLNGGGRVFIWGQQSDGRIRHSPAEIEIFISIPVIRISAGNLFTMVLTASGTLFAWGKNDEGQLGDFTNRSAFAGI</sequence>
<dbReference type="InterPro" id="IPR051625">
    <property type="entry name" value="Signaling_Regulatory_Domain"/>
</dbReference>
<keyword evidence="1" id="KW-0677">Repeat</keyword>
<organism evidence="5">
    <name type="scientific">Onchocerca flexuosa</name>
    <dbReference type="NCBI Taxonomy" id="387005"/>
    <lineage>
        <taxon>Eukaryota</taxon>
        <taxon>Metazoa</taxon>
        <taxon>Ecdysozoa</taxon>
        <taxon>Nematoda</taxon>
        <taxon>Chromadorea</taxon>
        <taxon>Rhabditida</taxon>
        <taxon>Spirurina</taxon>
        <taxon>Spiruromorpha</taxon>
        <taxon>Filarioidea</taxon>
        <taxon>Onchocercidae</taxon>
        <taxon>Onchocerca</taxon>
    </lineage>
</organism>
<evidence type="ECO:0000313" key="5">
    <source>
        <dbReference type="WBParaSite" id="OFLC_0001118001-mRNA-1"/>
    </source>
</evidence>
<dbReference type="Proteomes" id="UP000267606">
    <property type="component" value="Unassembled WGS sequence"/>
</dbReference>
<feature type="repeat" description="RCC1" evidence="2">
    <location>
        <begin position="1"/>
        <end position="50"/>
    </location>
</feature>
<protein>
    <submittedName>
        <fullName evidence="5">Regulator of condensation</fullName>
    </submittedName>
</protein>
<keyword evidence="4" id="KW-1185">Reference proteome</keyword>
<name>A0A183HUL8_9BILA</name>
<dbReference type="PANTHER" id="PTHR22872">
    <property type="entry name" value="BTK-BINDING PROTEIN-RELATED"/>
    <property type="match status" value="1"/>
</dbReference>
<dbReference type="WBParaSite" id="OFLC_0001118001-mRNA-1">
    <property type="protein sequence ID" value="OFLC_0001118001-mRNA-1"/>
    <property type="gene ID" value="OFLC_0001118001"/>
</dbReference>
<dbReference type="Pfam" id="PF00415">
    <property type="entry name" value="RCC1"/>
    <property type="match status" value="2"/>
</dbReference>
<dbReference type="PROSITE" id="PS50012">
    <property type="entry name" value="RCC1_3"/>
    <property type="match status" value="3"/>
</dbReference>
<dbReference type="PROSITE" id="PS00626">
    <property type="entry name" value="RCC1_2"/>
    <property type="match status" value="2"/>
</dbReference>
<dbReference type="InterPro" id="IPR000408">
    <property type="entry name" value="Reg_chr_condens"/>
</dbReference>
<accession>A0A183HUL8</accession>
<dbReference type="Pfam" id="PF13540">
    <property type="entry name" value="RCC1_2"/>
    <property type="match status" value="1"/>
</dbReference>
<proteinExistence type="predicted"/>
<dbReference type="EMBL" id="UZAJ01015827">
    <property type="protein sequence ID" value="VDO74508.1"/>
    <property type="molecule type" value="Genomic_DNA"/>
</dbReference>
<evidence type="ECO:0000256" key="1">
    <source>
        <dbReference type="ARBA" id="ARBA00022737"/>
    </source>
</evidence>
<gene>
    <name evidence="3" type="ORF">OFLC_LOCUS11185</name>
</gene>
<reference evidence="3 4" key="2">
    <citation type="submission" date="2018-11" db="EMBL/GenBank/DDBJ databases">
        <authorList>
            <consortium name="Pathogen Informatics"/>
        </authorList>
    </citation>
    <scope>NUCLEOTIDE SEQUENCE [LARGE SCALE GENOMIC DNA]</scope>
</reference>
<dbReference type="STRING" id="387005.A0A183HUL8"/>
<dbReference type="PRINTS" id="PR00633">
    <property type="entry name" value="RCCNDNSATION"/>
</dbReference>
<evidence type="ECO:0000313" key="3">
    <source>
        <dbReference type="EMBL" id="VDO74508.1"/>
    </source>
</evidence>
<dbReference type="InterPro" id="IPR009091">
    <property type="entry name" value="RCC1/BLIP-II"/>
</dbReference>
<dbReference type="Gene3D" id="2.130.10.30">
    <property type="entry name" value="Regulator of chromosome condensation 1/beta-lactamase-inhibitor protein II"/>
    <property type="match status" value="1"/>
</dbReference>
<evidence type="ECO:0000313" key="4">
    <source>
        <dbReference type="Proteomes" id="UP000267606"/>
    </source>
</evidence>
<reference evidence="5" key="1">
    <citation type="submission" date="2016-06" db="UniProtKB">
        <authorList>
            <consortium name="WormBaseParasite"/>
        </authorList>
    </citation>
    <scope>IDENTIFICATION</scope>
</reference>
<dbReference type="SUPFAM" id="SSF50985">
    <property type="entry name" value="RCC1/BLIP-II"/>
    <property type="match status" value="1"/>
</dbReference>
<feature type="repeat" description="RCC1" evidence="2">
    <location>
        <begin position="102"/>
        <end position="146"/>
    </location>
</feature>
<evidence type="ECO:0000256" key="2">
    <source>
        <dbReference type="PROSITE-ProRule" id="PRU00235"/>
    </source>
</evidence>
<dbReference type="AlphaFoldDB" id="A0A183HUL8"/>
<feature type="repeat" description="RCC1" evidence="2">
    <location>
        <begin position="51"/>
        <end position="101"/>
    </location>
</feature>